<sequence length="44" mass="5035">MRSKLMCICYIATVQFCVILCTKISTISLQLNLPSQLLVLCSRW</sequence>
<organism evidence="1">
    <name type="scientific">Arundo donax</name>
    <name type="common">Giant reed</name>
    <name type="synonym">Donax arundinaceus</name>
    <dbReference type="NCBI Taxonomy" id="35708"/>
    <lineage>
        <taxon>Eukaryota</taxon>
        <taxon>Viridiplantae</taxon>
        <taxon>Streptophyta</taxon>
        <taxon>Embryophyta</taxon>
        <taxon>Tracheophyta</taxon>
        <taxon>Spermatophyta</taxon>
        <taxon>Magnoliopsida</taxon>
        <taxon>Liliopsida</taxon>
        <taxon>Poales</taxon>
        <taxon>Poaceae</taxon>
        <taxon>PACMAD clade</taxon>
        <taxon>Arundinoideae</taxon>
        <taxon>Arundineae</taxon>
        <taxon>Arundo</taxon>
    </lineage>
</organism>
<protein>
    <submittedName>
        <fullName evidence="1">Uncharacterized protein</fullName>
    </submittedName>
</protein>
<dbReference type="EMBL" id="GBRH01273961">
    <property type="protein sequence ID" value="JAD23934.1"/>
    <property type="molecule type" value="Transcribed_RNA"/>
</dbReference>
<evidence type="ECO:0000313" key="1">
    <source>
        <dbReference type="EMBL" id="JAD23934.1"/>
    </source>
</evidence>
<dbReference type="AlphaFoldDB" id="A0A0A8YDD6"/>
<name>A0A0A8YDD6_ARUDO</name>
<accession>A0A0A8YDD6</accession>
<proteinExistence type="predicted"/>
<reference evidence="1" key="1">
    <citation type="submission" date="2014-09" db="EMBL/GenBank/DDBJ databases">
        <authorList>
            <person name="Magalhaes I.L.F."/>
            <person name="Oliveira U."/>
            <person name="Santos F.R."/>
            <person name="Vidigal T.H.D.A."/>
            <person name="Brescovit A.D."/>
            <person name="Santos A.J."/>
        </authorList>
    </citation>
    <scope>NUCLEOTIDE SEQUENCE</scope>
    <source>
        <tissue evidence="1">Shoot tissue taken approximately 20 cm above the soil surface</tissue>
    </source>
</reference>
<reference evidence="1" key="2">
    <citation type="journal article" date="2015" name="Data Brief">
        <title>Shoot transcriptome of the giant reed, Arundo donax.</title>
        <authorList>
            <person name="Barrero R.A."/>
            <person name="Guerrero F.D."/>
            <person name="Moolhuijzen P."/>
            <person name="Goolsby J.A."/>
            <person name="Tidwell J."/>
            <person name="Bellgard S.E."/>
            <person name="Bellgard M.I."/>
        </authorList>
    </citation>
    <scope>NUCLEOTIDE SEQUENCE</scope>
    <source>
        <tissue evidence="1">Shoot tissue taken approximately 20 cm above the soil surface</tissue>
    </source>
</reference>